<accession>D2REQ8</accession>
<evidence type="ECO:0000313" key="4">
    <source>
        <dbReference type="Proteomes" id="UP000001901"/>
    </source>
</evidence>
<dbReference type="PANTHER" id="PTHR21227">
    <property type="entry name" value="TRNA-SPLICING ENDONUCLEASE SUBUNIT SEN2"/>
    <property type="match status" value="1"/>
</dbReference>
<organism evidence="3 4">
    <name type="scientific">Archaeoglobus profundus (strain DSM 5631 / JCM 9629 / NBRC 100127 / Av18)</name>
    <dbReference type="NCBI Taxonomy" id="572546"/>
    <lineage>
        <taxon>Archaea</taxon>
        <taxon>Methanobacteriati</taxon>
        <taxon>Methanobacteriota</taxon>
        <taxon>Archaeoglobi</taxon>
        <taxon>Archaeoglobales</taxon>
        <taxon>Archaeoglobaceae</taxon>
        <taxon>Archaeoglobus</taxon>
    </lineage>
</organism>
<dbReference type="PaxDb" id="572546-Arcpr_1556"/>
<dbReference type="GO" id="GO:0006388">
    <property type="term" value="P:tRNA splicing, via endonucleolytic cleavage and ligation"/>
    <property type="evidence" value="ECO:0007669"/>
    <property type="project" value="InterPro"/>
</dbReference>
<dbReference type="SUPFAM" id="SSF53032">
    <property type="entry name" value="tRNA-intron endonuclease catalytic domain-like"/>
    <property type="match status" value="2"/>
</dbReference>
<dbReference type="PANTHER" id="PTHR21227:SF0">
    <property type="entry name" value="TRNA-SPLICING ENDONUCLEASE SUBUNIT SEN2"/>
    <property type="match status" value="1"/>
</dbReference>
<keyword evidence="3" id="KW-0540">Nuclease</keyword>
<dbReference type="KEGG" id="apo:Arcpr_1556"/>
<dbReference type="Gene3D" id="3.40.1350.10">
    <property type="match status" value="1"/>
</dbReference>
<dbReference type="GO" id="GO:0000213">
    <property type="term" value="F:tRNA-intron lyase activity"/>
    <property type="evidence" value="ECO:0007669"/>
    <property type="project" value="InterPro"/>
</dbReference>
<feature type="domain" description="tRNA intron endonuclease catalytic" evidence="1">
    <location>
        <begin position="222"/>
        <end position="303"/>
    </location>
</feature>
<dbReference type="GO" id="GO:0005737">
    <property type="term" value="C:cytoplasm"/>
    <property type="evidence" value="ECO:0007669"/>
    <property type="project" value="TreeGrafter"/>
</dbReference>
<evidence type="ECO:0000313" key="3">
    <source>
        <dbReference type="EMBL" id="ADB58602.1"/>
    </source>
</evidence>
<evidence type="ECO:0000259" key="1">
    <source>
        <dbReference type="Pfam" id="PF01974"/>
    </source>
</evidence>
<keyword evidence="3" id="KW-0255">Endonuclease</keyword>
<dbReference type="InterPro" id="IPR006677">
    <property type="entry name" value="tRNA_intron_Endonuc_cat-like"/>
</dbReference>
<dbReference type="CDD" id="cd22363">
    <property type="entry name" value="tRNA-intron_lyase_C"/>
    <property type="match status" value="1"/>
</dbReference>
<reference evidence="3 4" key="1">
    <citation type="journal article" date="2010" name="Stand. Genomic Sci.">
        <title>Complete genome sequence of Archaeoglobus profundus type strain (AV18).</title>
        <authorList>
            <person name="von Jan M."/>
            <person name="Lapidus A."/>
            <person name="Del Rio T.G."/>
            <person name="Copeland A."/>
            <person name="Tice H."/>
            <person name="Cheng J.F."/>
            <person name="Lucas S."/>
            <person name="Chen F."/>
            <person name="Nolan M."/>
            <person name="Goodwin L."/>
            <person name="Han C."/>
            <person name="Pitluck S."/>
            <person name="Liolios K."/>
            <person name="Ivanova N."/>
            <person name="Mavromatis K."/>
            <person name="Ovchinnikova G."/>
            <person name="Chertkov O."/>
            <person name="Pati A."/>
            <person name="Chen A."/>
            <person name="Palaniappan K."/>
            <person name="Land M."/>
            <person name="Hauser L."/>
            <person name="Chang Y.J."/>
            <person name="Jeffries C.D."/>
            <person name="Saunders E."/>
            <person name="Brettin T."/>
            <person name="Detter J.C."/>
            <person name="Chain P."/>
            <person name="Eichinger K."/>
            <person name="Huber H."/>
            <person name="Spring S."/>
            <person name="Rohde M."/>
            <person name="Goker M."/>
            <person name="Wirth R."/>
            <person name="Woyke T."/>
            <person name="Bristow J."/>
            <person name="Eisen J.A."/>
            <person name="Markowitz V."/>
            <person name="Hugenholtz P."/>
            <person name="Kyrpides N.C."/>
            <person name="Klenk H.P."/>
        </authorList>
    </citation>
    <scope>NUCLEOTIDE SEQUENCE [LARGE SCALE GENOMIC DNA]</scope>
    <source>
        <strain evidence="4">DSM 5631 / JCM 9629 / NBRC 100127 / Av18</strain>
    </source>
</reference>
<dbReference type="SUPFAM" id="SSF55267">
    <property type="entry name" value="tRNA-intron endonuclease N-terminal domain-like"/>
    <property type="match status" value="2"/>
</dbReference>
<sequence length="313" mass="36682">MKIFVENDVAYVSFSKKLEKMGIGVKKGGKLILHPIEVLYLVLNGRGEVVGKSLVDVFEWCMERIDNFIPKYCVYEDLRRRGYKVKILEDVLVGKYVFYPIEEIEDVSIRSLAERRFENLVLAVVDEENELTYYKVKEVEPRGRHEEEEFNVKGVLVENRIFTDGFLHRTYFYGSMKGDMTILSILEGAYLVEKGCLEVYKAGSKLKLDELIDVGRRKDPDFERRFEVYRDLKDRGFVVKTGLKFGSDFRLYEYVGERLPHSTYLVTIVDDRTIPAFEIVRAVRLAHSVRKKMLFVYKDEKGNRYISIERVKV</sequence>
<dbReference type="STRING" id="572546.Arcpr_1556"/>
<dbReference type="NCBIfam" id="TIGR00324">
    <property type="entry name" value="endA"/>
    <property type="match status" value="1"/>
</dbReference>
<name>D2REQ8_ARCPA</name>
<dbReference type="eggNOG" id="arCOG01701">
    <property type="taxonomic scope" value="Archaea"/>
</dbReference>
<dbReference type="Pfam" id="PF01974">
    <property type="entry name" value="tRNA_int_endo"/>
    <property type="match status" value="1"/>
</dbReference>
<protein>
    <submittedName>
        <fullName evidence="3">tRNA intron endonuclease</fullName>
        <ecNumber evidence="3">3.1.27.9</ecNumber>
    </submittedName>
</protein>
<keyword evidence="4" id="KW-1185">Reference proteome</keyword>
<dbReference type="Gene3D" id="3.40.1350.150">
    <property type="match status" value="1"/>
</dbReference>
<dbReference type="InterPro" id="IPR036740">
    <property type="entry name" value="tRNA_intron_Endonuc_N_sf"/>
</dbReference>
<dbReference type="InterPro" id="IPR036167">
    <property type="entry name" value="tRNA_intron_Endo_cat-like_sf"/>
</dbReference>
<dbReference type="InterPro" id="IPR006676">
    <property type="entry name" value="tRNA_splic"/>
</dbReference>
<dbReference type="InterPro" id="IPR011856">
    <property type="entry name" value="tRNA_endonuc-like_dom_sf"/>
</dbReference>
<dbReference type="OrthoDB" id="46045at2157"/>
<dbReference type="Pfam" id="PF02778">
    <property type="entry name" value="tRNA_int_endo_N"/>
    <property type="match status" value="1"/>
</dbReference>
<dbReference type="RefSeq" id="WP_012940938.1">
    <property type="nucleotide sequence ID" value="NC_013741.1"/>
</dbReference>
<dbReference type="InterPro" id="IPR006678">
    <property type="entry name" value="tRNA_intron_Endonuc_N"/>
</dbReference>
<dbReference type="GeneID" id="8740246"/>
<feature type="domain" description="tRNA intron endonuclease N-terminal" evidence="2">
    <location>
        <begin position="167"/>
        <end position="211"/>
    </location>
</feature>
<dbReference type="Proteomes" id="UP000001901">
    <property type="component" value="Chromosome"/>
</dbReference>
<dbReference type="Gene3D" id="3.40.1170.20">
    <property type="entry name" value="tRNA intron endonuclease, N-terminal domain"/>
    <property type="match status" value="1"/>
</dbReference>
<dbReference type="HOGENOM" id="CLU_791347_0_0_2"/>
<keyword evidence="3" id="KW-0378">Hydrolase</keyword>
<gene>
    <name evidence="3" type="ordered locus">Arcpr_1556</name>
</gene>
<proteinExistence type="predicted"/>
<dbReference type="EC" id="3.1.27.9" evidence="3"/>
<dbReference type="GO" id="GO:0016787">
    <property type="term" value="F:hydrolase activity"/>
    <property type="evidence" value="ECO:0007669"/>
    <property type="project" value="UniProtKB-KW"/>
</dbReference>
<evidence type="ECO:0000259" key="2">
    <source>
        <dbReference type="Pfam" id="PF02778"/>
    </source>
</evidence>
<dbReference type="AlphaFoldDB" id="D2REQ8"/>
<dbReference type="GO" id="GO:0003676">
    <property type="term" value="F:nucleic acid binding"/>
    <property type="evidence" value="ECO:0007669"/>
    <property type="project" value="InterPro"/>
</dbReference>
<dbReference type="EMBL" id="CP001857">
    <property type="protein sequence ID" value="ADB58602.1"/>
    <property type="molecule type" value="Genomic_DNA"/>
</dbReference>